<evidence type="ECO:0000313" key="2">
    <source>
        <dbReference type="EMBL" id="KKQ40816.1"/>
    </source>
</evidence>
<accession>A0A0G0KJP6</accession>
<dbReference type="InterPro" id="IPR029044">
    <property type="entry name" value="Nucleotide-diphossugar_trans"/>
</dbReference>
<sequence>MKVEFCLPVYNEAAILKDNVLRLLGFVKQQNFSFDWQIVLIVNGSSKEFEDLAKGISNDFDSLIKTVIYAEKGKGRAIKNYALVSTADVFVYMDADLAVALTDLPSLVTPLLNNEADLVMGSRLLKGSKKERSFFREFSSLIYIWLSKIILRHSFSDLQCGFKAINLQKFKQIVPLIKDNQWFFDTELIYLFQKNNWRIKEIPVDWSENRYQARRSKIKVFKDGWSFLKKLVELRVRK</sequence>
<protein>
    <recommendedName>
        <fullName evidence="1">Glycosyltransferase 2-like domain-containing protein</fullName>
    </recommendedName>
</protein>
<dbReference type="InterPro" id="IPR001173">
    <property type="entry name" value="Glyco_trans_2-like"/>
</dbReference>
<dbReference type="PANTHER" id="PTHR10859:SF91">
    <property type="entry name" value="DOLICHYL-PHOSPHATE BETA-GLUCOSYLTRANSFERASE"/>
    <property type="match status" value="1"/>
</dbReference>
<dbReference type="GO" id="GO:0006487">
    <property type="term" value="P:protein N-linked glycosylation"/>
    <property type="evidence" value="ECO:0007669"/>
    <property type="project" value="TreeGrafter"/>
</dbReference>
<proteinExistence type="predicted"/>
<dbReference type="PANTHER" id="PTHR10859">
    <property type="entry name" value="GLYCOSYL TRANSFERASE"/>
    <property type="match status" value="1"/>
</dbReference>
<dbReference type="EMBL" id="LBTN01000012">
    <property type="protein sequence ID" value="KKQ40816.1"/>
    <property type="molecule type" value="Genomic_DNA"/>
</dbReference>
<evidence type="ECO:0000313" key="3">
    <source>
        <dbReference type="Proteomes" id="UP000034333"/>
    </source>
</evidence>
<organism evidence="2 3">
    <name type="scientific">Candidatus Magasanikbacteria bacterium GW2011_GWA2_37_8</name>
    <dbReference type="NCBI Taxonomy" id="1619036"/>
    <lineage>
        <taxon>Bacteria</taxon>
        <taxon>Candidatus Magasanikiibacteriota</taxon>
    </lineage>
</organism>
<evidence type="ECO:0000259" key="1">
    <source>
        <dbReference type="Pfam" id="PF00535"/>
    </source>
</evidence>
<gene>
    <name evidence="2" type="ORF">US58_C0012G0025</name>
</gene>
<dbReference type="STRING" id="1619036.US58_C0012G0025"/>
<feature type="domain" description="Glycosyltransferase 2-like" evidence="1">
    <location>
        <begin position="6"/>
        <end position="150"/>
    </location>
</feature>
<comment type="caution">
    <text evidence="2">The sequence shown here is derived from an EMBL/GenBank/DDBJ whole genome shotgun (WGS) entry which is preliminary data.</text>
</comment>
<reference evidence="2 3" key="1">
    <citation type="journal article" date="2015" name="Nature">
        <title>rRNA introns, odd ribosomes, and small enigmatic genomes across a large radiation of phyla.</title>
        <authorList>
            <person name="Brown C.T."/>
            <person name="Hug L.A."/>
            <person name="Thomas B.C."/>
            <person name="Sharon I."/>
            <person name="Castelle C.J."/>
            <person name="Singh A."/>
            <person name="Wilkins M.J."/>
            <person name="Williams K.H."/>
            <person name="Banfield J.F."/>
        </authorList>
    </citation>
    <scope>NUCLEOTIDE SEQUENCE [LARGE SCALE GENOMIC DNA]</scope>
</reference>
<dbReference type="AlphaFoldDB" id="A0A0G0KJP6"/>
<dbReference type="Gene3D" id="3.90.550.10">
    <property type="entry name" value="Spore Coat Polysaccharide Biosynthesis Protein SpsA, Chain A"/>
    <property type="match status" value="1"/>
</dbReference>
<dbReference type="Proteomes" id="UP000034333">
    <property type="component" value="Unassembled WGS sequence"/>
</dbReference>
<dbReference type="Pfam" id="PF00535">
    <property type="entry name" value="Glycos_transf_2"/>
    <property type="match status" value="1"/>
</dbReference>
<name>A0A0G0KJP6_9BACT</name>
<dbReference type="SUPFAM" id="SSF53448">
    <property type="entry name" value="Nucleotide-diphospho-sugar transferases"/>
    <property type="match status" value="1"/>
</dbReference>